<reference evidence="8 9" key="1">
    <citation type="submission" date="2020-06" db="EMBL/GenBank/DDBJ databases">
        <title>Pseudomonas eucalypticola sp. nov., an endophyte of Eucalyptus dunnii leaves with biocontrol ability of eucalyptus leaf blight.</title>
        <authorList>
            <person name="Liu Y."/>
            <person name="Song Z."/>
            <person name="Zeng H."/>
            <person name="Lu M."/>
            <person name="Wang X."/>
            <person name="Lian X."/>
            <person name="Zhang Q."/>
        </authorList>
    </citation>
    <scope>NUCLEOTIDE SEQUENCE [LARGE SCALE GENOMIC DNA]</scope>
    <source>
        <strain evidence="8 9">NP-1</strain>
    </source>
</reference>
<dbReference type="PANTHER" id="PTHR43549">
    <property type="entry name" value="MULTIDRUG RESISTANCE PROTEIN YPNP-RELATED"/>
    <property type="match status" value="1"/>
</dbReference>
<dbReference type="RefSeq" id="WP_176570964.1">
    <property type="nucleotide sequence ID" value="NZ_CP056030.1"/>
</dbReference>
<name>A0A7D5D9M4_9PSED</name>
<gene>
    <name evidence="8" type="ORF">HWQ56_14665</name>
</gene>
<dbReference type="EMBL" id="CP056030">
    <property type="protein sequence ID" value="QKZ04961.1"/>
    <property type="molecule type" value="Genomic_DNA"/>
</dbReference>
<dbReference type="Pfam" id="PF01554">
    <property type="entry name" value="MatE"/>
    <property type="match status" value="2"/>
</dbReference>
<evidence type="ECO:0000256" key="1">
    <source>
        <dbReference type="ARBA" id="ARBA00004651"/>
    </source>
</evidence>
<proteinExistence type="predicted"/>
<feature type="transmembrane region" description="Helical" evidence="7">
    <location>
        <begin position="91"/>
        <end position="116"/>
    </location>
</feature>
<evidence type="ECO:0000313" key="9">
    <source>
        <dbReference type="Proteomes" id="UP000509568"/>
    </source>
</evidence>
<feature type="transmembrane region" description="Helical" evidence="7">
    <location>
        <begin position="61"/>
        <end position="79"/>
    </location>
</feature>
<feature type="transmembrane region" description="Helical" evidence="7">
    <location>
        <begin position="279"/>
        <end position="299"/>
    </location>
</feature>
<comment type="subcellular location">
    <subcellularLocation>
        <location evidence="1">Cell membrane</location>
        <topology evidence="1">Multi-pass membrane protein</topology>
    </subcellularLocation>
</comment>
<dbReference type="GO" id="GO:0005886">
    <property type="term" value="C:plasma membrane"/>
    <property type="evidence" value="ECO:0007669"/>
    <property type="project" value="UniProtKB-SubCell"/>
</dbReference>
<dbReference type="PANTHER" id="PTHR43549:SF2">
    <property type="entry name" value="MULTIDRUG RESISTANCE PROTEIN NORM-RELATED"/>
    <property type="match status" value="1"/>
</dbReference>
<organism evidence="8 9">
    <name type="scientific">Pseudomonas eucalypticola</name>
    <dbReference type="NCBI Taxonomy" id="2599595"/>
    <lineage>
        <taxon>Bacteria</taxon>
        <taxon>Pseudomonadati</taxon>
        <taxon>Pseudomonadota</taxon>
        <taxon>Gammaproteobacteria</taxon>
        <taxon>Pseudomonadales</taxon>
        <taxon>Pseudomonadaceae</taxon>
        <taxon>Pseudomonas</taxon>
    </lineage>
</organism>
<evidence type="ECO:0000256" key="7">
    <source>
        <dbReference type="SAM" id="Phobius"/>
    </source>
</evidence>
<dbReference type="GO" id="GO:0042910">
    <property type="term" value="F:xenobiotic transmembrane transporter activity"/>
    <property type="evidence" value="ECO:0007669"/>
    <property type="project" value="InterPro"/>
</dbReference>
<keyword evidence="3" id="KW-1003">Cell membrane</keyword>
<evidence type="ECO:0000256" key="2">
    <source>
        <dbReference type="ARBA" id="ARBA00022448"/>
    </source>
</evidence>
<keyword evidence="6 7" id="KW-0472">Membrane</keyword>
<evidence type="ECO:0000256" key="3">
    <source>
        <dbReference type="ARBA" id="ARBA00022475"/>
    </source>
</evidence>
<evidence type="ECO:0000256" key="4">
    <source>
        <dbReference type="ARBA" id="ARBA00022692"/>
    </source>
</evidence>
<feature type="transmembrane region" description="Helical" evidence="7">
    <location>
        <begin position="197"/>
        <end position="216"/>
    </location>
</feature>
<dbReference type="KEGG" id="pez:HWQ56_14665"/>
<sequence>MRDTTARFTQGSLARHVLAMTSASALSLLTVFLVDILTLVYVAQLHDQRLLAAVGLAKTLLFVNAAFVSGLVIAAGVVLSERIGHHMSRRLARLVSHLLLMAMAVAALIAGVELLAMAPLGRLLGADPAAYPTARLYIWTTLVASVPAAAMQMCAQILRAQGHGRLALGVLVAGAATLAVADPLFILGLGWGVEGAGLAFGLSTLVALGLGLVLVRRHIGLSARLNVRWLRLHVGRLAPIAVPAMLGNLAMPVGITYLMVTLAAFGTSVLAGMAVVDRLLQLGYCLYFALPSALVPVIAQNLGAGRDDRARQAVGFTAKLVVLYGVALWAGLYLAGPAIADYFQLLDEGRALLLLFCQLGAGLWLLFGLDFLAQSMFLTMGRAWWVPAFGWLRGTLGSLPFVYLGAHWQGGRGAVLGMWLGNALVALLAIATAVGAARLFFRQRAKAAGVSSQ</sequence>
<feature type="transmembrane region" description="Helical" evidence="7">
    <location>
        <begin position="320"/>
        <end position="340"/>
    </location>
</feature>
<feature type="transmembrane region" description="Helical" evidence="7">
    <location>
        <begin position="17"/>
        <end position="41"/>
    </location>
</feature>
<keyword evidence="4 7" id="KW-0812">Transmembrane</keyword>
<accession>A0A7D5D9M4</accession>
<feature type="transmembrane region" description="Helical" evidence="7">
    <location>
        <begin position="418"/>
        <end position="441"/>
    </location>
</feature>
<keyword evidence="9" id="KW-1185">Reference proteome</keyword>
<evidence type="ECO:0000256" key="6">
    <source>
        <dbReference type="ARBA" id="ARBA00023136"/>
    </source>
</evidence>
<dbReference type="InterPro" id="IPR052031">
    <property type="entry name" value="Membrane_Transporter-Flippase"/>
</dbReference>
<feature type="transmembrane region" description="Helical" evidence="7">
    <location>
        <begin position="352"/>
        <end position="372"/>
    </location>
</feature>
<evidence type="ECO:0000256" key="5">
    <source>
        <dbReference type="ARBA" id="ARBA00022989"/>
    </source>
</evidence>
<dbReference type="AlphaFoldDB" id="A0A7D5D9M4"/>
<feature type="transmembrane region" description="Helical" evidence="7">
    <location>
        <begin position="166"/>
        <end position="191"/>
    </location>
</feature>
<keyword evidence="5 7" id="KW-1133">Transmembrane helix</keyword>
<evidence type="ECO:0008006" key="10">
    <source>
        <dbReference type="Google" id="ProtNLM"/>
    </source>
</evidence>
<feature type="transmembrane region" description="Helical" evidence="7">
    <location>
        <begin position="384"/>
        <end position="406"/>
    </location>
</feature>
<keyword evidence="2" id="KW-0813">Transport</keyword>
<protein>
    <recommendedName>
        <fullName evidence="10">MATE family efflux transporter</fullName>
    </recommendedName>
</protein>
<dbReference type="InterPro" id="IPR002528">
    <property type="entry name" value="MATE_fam"/>
</dbReference>
<evidence type="ECO:0000313" key="8">
    <source>
        <dbReference type="EMBL" id="QKZ04961.1"/>
    </source>
</evidence>
<feature type="transmembrane region" description="Helical" evidence="7">
    <location>
        <begin position="136"/>
        <end position="154"/>
    </location>
</feature>
<dbReference type="GO" id="GO:0015297">
    <property type="term" value="F:antiporter activity"/>
    <property type="evidence" value="ECO:0007669"/>
    <property type="project" value="InterPro"/>
</dbReference>
<dbReference type="Proteomes" id="UP000509568">
    <property type="component" value="Chromosome"/>
</dbReference>